<feature type="compositionally biased region" description="Pro residues" evidence="1">
    <location>
        <begin position="69"/>
        <end position="79"/>
    </location>
</feature>
<evidence type="ECO:0000313" key="3">
    <source>
        <dbReference type="Proteomes" id="UP000673691"/>
    </source>
</evidence>
<evidence type="ECO:0000256" key="1">
    <source>
        <dbReference type="SAM" id="MobiDB-lite"/>
    </source>
</evidence>
<gene>
    <name evidence="2" type="ORF">BJ554DRAFT_5337</name>
</gene>
<comment type="caution">
    <text evidence="2">The sequence shown here is derived from an EMBL/GenBank/DDBJ whole genome shotgun (WGS) entry which is preliminary data.</text>
</comment>
<feature type="region of interest" description="Disordered" evidence="1">
    <location>
        <begin position="35"/>
        <end position="135"/>
    </location>
</feature>
<feature type="region of interest" description="Disordered" evidence="1">
    <location>
        <begin position="1"/>
        <end position="21"/>
    </location>
</feature>
<proteinExistence type="predicted"/>
<organism evidence="2 3">
    <name type="scientific">Olpidium bornovanus</name>
    <dbReference type="NCBI Taxonomy" id="278681"/>
    <lineage>
        <taxon>Eukaryota</taxon>
        <taxon>Fungi</taxon>
        <taxon>Fungi incertae sedis</taxon>
        <taxon>Olpidiomycota</taxon>
        <taxon>Olpidiomycotina</taxon>
        <taxon>Olpidiomycetes</taxon>
        <taxon>Olpidiales</taxon>
        <taxon>Olpidiaceae</taxon>
        <taxon>Olpidium</taxon>
    </lineage>
</organism>
<protein>
    <submittedName>
        <fullName evidence="2">Uncharacterized protein</fullName>
    </submittedName>
</protein>
<feature type="compositionally biased region" description="Basic and acidic residues" evidence="1">
    <location>
        <begin position="83"/>
        <end position="123"/>
    </location>
</feature>
<evidence type="ECO:0000313" key="2">
    <source>
        <dbReference type="EMBL" id="KAG5463685.1"/>
    </source>
</evidence>
<dbReference type="AlphaFoldDB" id="A0A8H8DME8"/>
<reference evidence="2 3" key="1">
    <citation type="journal article" name="Sci. Rep.">
        <title>Genome-scale phylogenetic analyses confirm Olpidium as the closest living zoosporic fungus to the non-flagellated, terrestrial fungi.</title>
        <authorList>
            <person name="Chang Y."/>
            <person name="Rochon D."/>
            <person name="Sekimoto S."/>
            <person name="Wang Y."/>
            <person name="Chovatia M."/>
            <person name="Sandor L."/>
            <person name="Salamov A."/>
            <person name="Grigoriev I.V."/>
            <person name="Stajich J.E."/>
            <person name="Spatafora J.W."/>
        </authorList>
    </citation>
    <scope>NUCLEOTIDE SEQUENCE [LARGE SCALE GENOMIC DNA]</scope>
    <source>
        <strain evidence="2">S191</strain>
    </source>
</reference>
<sequence>MKTSCRVLEMGGGGGGGCEDDDIDQLLDNVLESLEDTGRKAKSQRQQQPRGPRTAEQPGERLREQVPPRWSPPPAPPGGAPRRGREERRTGPDPAVPRDEVVDRLLRDLGDVEDHSREERAEGPSEAPSPVAAAK</sequence>
<dbReference type="Proteomes" id="UP000673691">
    <property type="component" value="Unassembled WGS sequence"/>
</dbReference>
<accession>A0A8H8DME8</accession>
<name>A0A8H8DME8_9FUNG</name>
<dbReference type="EMBL" id="JAEFCI010000244">
    <property type="protein sequence ID" value="KAG5463685.1"/>
    <property type="molecule type" value="Genomic_DNA"/>
</dbReference>
<keyword evidence="3" id="KW-1185">Reference proteome</keyword>